<dbReference type="AlphaFoldDB" id="A0AA39H0L1"/>
<feature type="transmembrane region" description="Helical" evidence="8">
    <location>
        <begin position="38"/>
        <end position="58"/>
    </location>
</feature>
<dbReference type="GO" id="GO:0008519">
    <property type="term" value="F:ammonium channel activity"/>
    <property type="evidence" value="ECO:0007669"/>
    <property type="project" value="InterPro"/>
</dbReference>
<gene>
    <name evidence="10" type="ORF">QR680_001765</name>
</gene>
<dbReference type="Proteomes" id="UP001175271">
    <property type="component" value="Unassembled WGS sequence"/>
</dbReference>
<keyword evidence="6 8" id="KW-0472">Membrane</keyword>
<evidence type="ECO:0000256" key="3">
    <source>
        <dbReference type="ARBA" id="ARBA00022448"/>
    </source>
</evidence>
<feature type="transmembrane region" description="Helical" evidence="8">
    <location>
        <begin position="79"/>
        <end position="98"/>
    </location>
</feature>
<dbReference type="InterPro" id="IPR024041">
    <property type="entry name" value="NH4_transpt_AmtB-like_dom"/>
</dbReference>
<evidence type="ECO:0000259" key="9">
    <source>
        <dbReference type="Pfam" id="PF00909"/>
    </source>
</evidence>
<comment type="subcellular location">
    <subcellularLocation>
        <location evidence="1">Membrane</location>
        <topology evidence="1">Multi-pass membrane protein</topology>
    </subcellularLocation>
</comment>
<evidence type="ECO:0000313" key="11">
    <source>
        <dbReference type="Proteomes" id="UP001175271"/>
    </source>
</evidence>
<keyword evidence="5 8" id="KW-1133">Transmembrane helix</keyword>
<feature type="transmembrane region" description="Helical" evidence="8">
    <location>
        <begin position="190"/>
        <end position="214"/>
    </location>
</feature>
<evidence type="ECO:0000256" key="6">
    <source>
        <dbReference type="ARBA" id="ARBA00023136"/>
    </source>
</evidence>
<dbReference type="GO" id="GO:0097272">
    <property type="term" value="P:ammonium homeostasis"/>
    <property type="evidence" value="ECO:0007669"/>
    <property type="project" value="TreeGrafter"/>
</dbReference>
<reference evidence="10" key="1">
    <citation type="submission" date="2023-06" db="EMBL/GenBank/DDBJ databases">
        <title>Genomic analysis of the entomopathogenic nematode Steinernema hermaphroditum.</title>
        <authorList>
            <person name="Schwarz E.M."/>
            <person name="Heppert J.K."/>
            <person name="Baniya A."/>
            <person name="Schwartz H.T."/>
            <person name="Tan C.-H."/>
            <person name="Antoshechkin I."/>
            <person name="Sternberg P.W."/>
            <person name="Goodrich-Blair H."/>
            <person name="Dillman A.R."/>
        </authorList>
    </citation>
    <scope>NUCLEOTIDE SEQUENCE</scope>
    <source>
        <strain evidence="10">PS9179</strain>
        <tissue evidence="10">Whole animal</tissue>
    </source>
</reference>
<name>A0AA39H0L1_9BILA</name>
<dbReference type="PANTHER" id="PTHR11730:SF6">
    <property type="entry name" value="AMMONIUM TRANSPORTER"/>
    <property type="match status" value="1"/>
</dbReference>
<organism evidence="10 11">
    <name type="scientific">Steinernema hermaphroditum</name>
    <dbReference type="NCBI Taxonomy" id="289476"/>
    <lineage>
        <taxon>Eukaryota</taxon>
        <taxon>Metazoa</taxon>
        <taxon>Ecdysozoa</taxon>
        <taxon>Nematoda</taxon>
        <taxon>Chromadorea</taxon>
        <taxon>Rhabditida</taxon>
        <taxon>Tylenchina</taxon>
        <taxon>Panagrolaimomorpha</taxon>
        <taxon>Strongyloidoidea</taxon>
        <taxon>Steinernematidae</taxon>
        <taxon>Steinernema</taxon>
    </lineage>
</organism>
<dbReference type="InterPro" id="IPR018047">
    <property type="entry name" value="Ammonium_transpt_CS"/>
</dbReference>
<evidence type="ECO:0000256" key="2">
    <source>
        <dbReference type="ARBA" id="ARBA00005887"/>
    </source>
</evidence>
<dbReference type="Gene3D" id="1.10.3430.10">
    <property type="entry name" value="Ammonium transporter AmtB like domains"/>
    <property type="match status" value="2"/>
</dbReference>
<evidence type="ECO:0000256" key="4">
    <source>
        <dbReference type="ARBA" id="ARBA00022692"/>
    </source>
</evidence>
<evidence type="ECO:0000256" key="1">
    <source>
        <dbReference type="ARBA" id="ARBA00004141"/>
    </source>
</evidence>
<feature type="transmembrane region" description="Helical" evidence="8">
    <location>
        <begin position="150"/>
        <end position="170"/>
    </location>
</feature>
<comment type="caution">
    <text evidence="10">The sequence shown here is derived from an EMBL/GenBank/DDBJ whole genome shotgun (WGS) entry which is preliminary data.</text>
</comment>
<feature type="domain" description="Ammonium transporter AmtB-like" evidence="9">
    <location>
        <begin position="267"/>
        <end position="410"/>
    </location>
</feature>
<feature type="transmembrane region" description="Helical" evidence="8">
    <location>
        <begin position="360"/>
        <end position="383"/>
    </location>
</feature>
<sequence>MADNAEDPMSSENYSMQLKLMNQRLEDIQMDFTQNTEAFFMCSMALVIFFMQCGFAFLEAGAVRSKNTTNILIKNLLDSCIAVIGYWAIGWALAYGSAGESALGLFFGQSQFFLANMDEYPKFFFQYVFAATASTIVSGAVAERCEFATYISYCSAISAFVYPILTHWGWSDDGWMKKGIQGDSISTTYIDFAGSGLVHLCAGTISLIAAYMLGPRIGRFSKRGEEQSAEIKGHSVPFAALGGFILMFGFLAFNGGSVPNMTQRGEGMVSACAGCNNMMPWASAFTGTGSGLVYLALSKLMLRLKIDDPLDAFAVHAGGGLWGLFAVCIISKDGVAYGIADLIYGSDDVSASQAFAQLGWNMLCAVAIVLWSSLTMIPVFLLLKKMNKLRVPEEIETKGLDIYKHGEAAYPLHAYGHGWDEFEQVADSRRKISQNVEMSLEELAAVYDRQTSDRTAPPGYHNPSFYEHPEHHHRAKVKSTNGVVSDFIYII</sequence>
<accession>A0AA39H0L1</accession>
<evidence type="ECO:0000256" key="5">
    <source>
        <dbReference type="ARBA" id="ARBA00022989"/>
    </source>
</evidence>
<feature type="domain" description="Ammonium transporter AmtB-like" evidence="9">
    <location>
        <begin position="38"/>
        <end position="264"/>
    </location>
</feature>
<keyword evidence="11" id="KW-1185">Reference proteome</keyword>
<evidence type="ECO:0000256" key="8">
    <source>
        <dbReference type="SAM" id="Phobius"/>
    </source>
</evidence>
<feature type="transmembrane region" description="Helical" evidence="8">
    <location>
        <begin position="278"/>
        <end position="297"/>
    </location>
</feature>
<dbReference type="Pfam" id="PF00909">
    <property type="entry name" value="Ammonium_transp"/>
    <property type="match status" value="2"/>
</dbReference>
<keyword evidence="3" id="KW-0813">Transport</keyword>
<feature type="transmembrane region" description="Helical" evidence="8">
    <location>
        <begin position="235"/>
        <end position="258"/>
    </location>
</feature>
<comment type="similarity">
    <text evidence="2">Belongs to the ammonia transporter channel (TC 1.A.11.2) family.</text>
</comment>
<dbReference type="GO" id="GO:0005886">
    <property type="term" value="C:plasma membrane"/>
    <property type="evidence" value="ECO:0007669"/>
    <property type="project" value="TreeGrafter"/>
</dbReference>
<feature type="transmembrane region" description="Helical" evidence="8">
    <location>
        <begin position="124"/>
        <end position="143"/>
    </location>
</feature>
<protein>
    <recommendedName>
        <fullName evidence="9">Ammonium transporter AmtB-like domain-containing protein</fullName>
    </recommendedName>
</protein>
<dbReference type="PROSITE" id="PS01219">
    <property type="entry name" value="AMMONIUM_TRANSP"/>
    <property type="match status" value="1"/>
</dbReference>
<evidence type="ECO:0000256" key="7">
    <source>
        <dbReference type="ARBA" id="ARBA00023177"/>
    </source>
</evidence>
<dbReference type="PANTHER" id="PTHR11730">
    <property type="entry name" value="AMMONIUM TRANSPORTER"/>
    <property type="match status" value="1"/>
</dbReference>
<dbReference type="SUPFAM" id="SSF111352">
    <property type="entry name" value="Ammonium transporter"/>
    <property type="match status" value="1"/>
</dbReference>
<dbReference type="EMBL" id="JAUCMV010000005">
    <property type="protein sequence ID" value="KAK0396554.1"/>
    <property type="molecule type" value="Genomic_DNA"/>
</dbReference>
<feature type="transmembrane region" description="Helical" evidence="8">
    <location>
        <begin position="318"/>
        <end position="340"/>
    </location>
</feature>
<keyword evidence="7" id="KW-0924">Ammonia transport</keyword>
<evidence type="ECO:0000313" key="10">
    <source>
        <dbReference type="EMBL" id="KAK0396554.1"/>
    </source>
</evidence>
<proteinExistence type="inferred from homology"/>
<dbReference type="InterPro" id="IPR029020">
    <property type="entry name" value="Ammonium/urea_transptr"/>
</dbReference>
<keyword evidence="4 8" id="KW-0812">Transmembrane</keyword>